<keyword evidence="2" id="KW-1185">Reference proteome</keyword>
<dbReference type="InterPro" id="IPR011004">
    <property type="entry name" value="Trimer_LpxA-like_sf"/>
</dbReference>
<proteinExistence type="predicted"/>
<gene>
    <name evidence="1" type="ORF">AB3K24_07460</name>
</gene>
<dbReference type="SUPFAM" id="SSF51161">
    <property type="entry name" value="Trimeric LpxA-like enzymes"/>
    <property type="match status" value="1"/>
</dbReference>
<dbReference type="Gene3D" id="2.160.10.10">
    <property type="entry name" value="Hexapeptide repeat proteins"/>
    <property type="match status" value="1"/>
</dbReference>
<comment type="caution">
    <text evidence="1">The sequence shown here is derived from an EMBL/GenBank/DDBJ whole genome shotgun (WGS) entry which is preliminary data.</text>
</comment>
<accession>A0ABV3S423</accession>
<dbReference type="Proteomes" id="UP001556617">
    <property type="component" value="Unassembled WGS sequence"/>
</dbReference>
<evidence type="ECO:0008006" key="3">
    <source>
        <dbReference type="Google" id="ProtNLM"/>
    </source>
</evidence>
<evidence type="ECO:0000313" key="2">
    <source>
        <dbReference type="Proteomes" id="UP001556617"/>
    </source>
</evidence>
<reference evidence="1 2" key="1">
    <citation type="submission" date="2024-07" db="EMBL/GenBank/DDBJ databases">
        <authorList>
            <person name="Yun M."/>
        </authorList>
    </citation>
    <scope>NUCLEOTIDE SEQUENCE [LARGE SCALE GENOMIC DNA]</scope>
    <source>
        <strain evidence="1 2">MS01</strain>
    </source>
</reference>
<sequence length="188" mass="21157">MKKNDFKNQVIKIILGLDGRVLFSEYVWHDVKIQPEYWSKRLVLIYRLGRINLYYSKKNSLRKKLWRKIYLHLNLKITEGKLNSHIPASAYIGQGSKFFHPYNVIINSHSYIGGNSVFRHNVTIGNVGNGNQDSPHIEYGASFGAGSALIGPIHIGHHSKVGANSVVTKDFPNYSVIVGAPGKNINKD</sequence>
<evidence type="ECO:0000313" key="1">
    <source>
        <dbReference type="EMBL" id="MEX0381188.1"/>
    </source>
</evidence>
<dbReference type="PANTHER" id="PTHR42811">
    <property type="entry name" value="SERINE ACETYLTRANSFERASE"/>
    <property type="match status" value="1"/>
</dbReference>
<name>A0ABV3S423_9LACO</name>
<dbReference type="EMBL" id="JBFPER010000001">
    <property type="protein sequence ID" value="MEX0381188.1"/>
    <property type="molecule type" value="Genomic_DNA"/>
</dbReference>
<dbReference type="RefSeq" id="WP_367974782.1">
    <property type="nucleotide sequence ID" value="NZ_JBFPEQ010000001.1"/>
</dbReference>
<protein>
    <recommendedName>
        <fullName evidence="3">Serine acetyltransferase</fullName>
    </recommendedName>
</protein>
<organism evidence="1 2">
    <name type="scientific">Leuconostoc aquikimchii</name>
    <dbReference type="NCBI Taxonomy" id="3236804"/>
    <lineage>
        <taxon>Bacteria</taxon>
        <taxon>Bacillati</taxon>
        <taxon>Bacillota</taxon>
        <taxon>Bacilli</taxon>
        <taxon>Lactobacillales</taxon>
        <taxon>Lactobacillaceae</taxon>
        <taxon>Leuconostoc</taxon>
    </lineage>
</organism>